<keyword evidence="1" id="KW-0560">Oxidoreductase</keyword>
<dbReference type="EMBL" id="BMUT01000003">
    <property type="protein sequence ID" value="GGX73741.1"/>
    <property type="molecule type" value="Genomic_DNA"/>
</dbReference>
<evidence type="ECO:0000313" key="2">
    <source>
        <dbReference type="Proteomes" id="UP000659223"/>
    </source>
</evidence>
<organism evidence="1 2">
    <name type="scientific">Streptomyces hiroshimensis</name>
    <dbReference type="NCBI Taxonomy" id="66424"/>
    <lineage>
        <taxon>Bacteria</taxon>
        <taxon>Bacillati</taxon>
        <taxon>Actinomycetota</taxon>
        <taxon>Actinomycetes</taxon>
        <taxon>Kitasatosporales</taxon>
        <taxon>Streptomycetaceae</taxon>
        <taxon>Streptomyces</taxon>
    </lineage>
</organism>
<dbReference type="Gene3D" id="3.30.70.100">
    <property type="match status" value="2"/>
</dbReference>
<accession>A0ABQ2YA32</accession>
<dbReference type="GO" id="GO:0004497">
    <property type="term" value="F:monooxygenase activity"/>
    <property type="evidence" value="ECO:0007669"/>
    <property type="project" value="UniProtKB-KW"/>
</dbReference>
<dbReference type="RefSeq" id="WP_190021171.1">
    <property type="nucleotide sequence ID" value="NZ_BMUT01000003.1"/>
</dbReference>
<comment type="caution">
    <text evidence="1">The sequence shown here is derived from an EMBL/GenBank/DDBJ whole genome shotgun (WGS) entry which is preliminary data.</text>
</comment>
<evidence type="ECO:0000313" key="1">
    <source>
        <dbReference type="EMBL" id="GGX73741.1"/>
    </source>
</evidence>
<protein>
    <submittedName>
        <fullName evidence="1">Antibiotic biosynthesis monooxygenase</fullName>
    </submittedName>
</protein>
<name>A0ABQ2YA32_9ACTN</name>
<keyword evidence="1" id="KW-0503">Monooxygenase</keyword>
<dbReference type="Proteomes" id="UP000659223">
    <property type="component" value="Unassembled WGS sequence"/>
</dbReference>
<proteinExistence type="predicted"/>
<sequence length="206" mass="21713">MTRIAALQHPAAGITLISRWITGSPERSRAAADALLDASAADAPAAQLAMHVFEEEGGAGLLIYAQWTSAEEHLAFVREGRSARVARIDTRVPGIERPGLERTHRYRSTVLDADGEADVFVVTSHSTGGGPGEQRAWADARAAALTDAGHDGLLAAHFHLTIDGERVVEIAEWSVAAGTAGAADLETAHGPGVPHSRYRLYGPARA</sequence>
<reference evidence="2" key="1">
    <citation type="journal article" date="2019" name="Int. J. Syst. Evol. Microbiol.">
        <title>The Global Catalogue of Microorganisms (GCM) 10K type strain sequencing project: providing services to taxonomists for standard genome sequencing and annotation.</title>
        <authorList>
            <consortium name="The Broad Institute Genomics Platform"/>
            <consortium name="The Broad Institute Genome Sequencing Center for Infectious Disease"/>
            <person name="Wu L."/>
            <person name="Ma J."/>
        </authorList>
    </citation>
    <scope>NUCLEOTIDE SEQUENCE [LARGE SCALE GENOMIC DNA]</scope>
    <source>
        <strain evidence="2">JCM 4586</strain>
    </source>
</reference>
<gene>
    <name evidence="1" type="ORF">GCM10010324_18790</name>
</gene>
<keyword evidence="2" id="KW-1185">Reference proteome</keyword>